<evidence type="ECO:0000259" key="1">
    <source>
        <dbReference type="Pfam" id="PF11904"/>
    </source>
</evidence>
<evidence type="ECO:0000313" key="2">
    <source>
        <dbReference type="EMBL" id="CAD8548717.1"/>
    </source>
</evidence>
<organism evidence="2">
    <name type="scientific">Calcidiscus leptoporus</name>
    <dbReference type="NCBI Taxonomy" id="127549"/>
    <lineage>
        <taxon>Eukaryota</taxon>
        <taxon>Haptista</taxon>
        <taxon>Haptophyta</taxon>
        <taxon>Prymnesiophyceae</taxon>
        <taxon>Coccolithales</taxon>
        <taxon>Calcidiscaceae</taxon>
        <taxon>Calcidiscus</taxon>
    </lineage>
</organism>
<dbReference type="AlphaFoldDB" id="A0A7S0JEB4"/>
<gene>
    <name evidence="2" type="ORF">CLEP1334_LOCUS24007</name>
</gene>
<protein>
    <recommendedName>
        <fullName evidence="1">Ankyrin repeat domain-containing protein</fullName>
    </recommendedName>
</protein>
<reference evidence="2" key="1">
    <citation type="submission" date="2021-01" db="EMBL/GenBank/DDBJ databases">
        <authorList>
            <person name="Corre E."/>
            <person name="Pelletier E."/>
            <person name="Niang G."/>
            <person name="Scheremetjew M."/>
            <person name="Finn R."/>
            <person name="Kale V."/>
            <person name="Holt S."/>
            <person name="Cochrane G."/>
            <person name="Meng A."/>
            <person name="Brown T."/>
            <person name="Cohen L."/>
        </authorList>
    </citation>
    <scope>NUCLEOTIDE SEQUENCE</scope>
    <source>
        <strain evidence="2">RCC1130</strain>
    </source>
</reference>
<dbReference type="Pfam" id="PF11904">
    <property type="entry name" value="ANKRD13_C"/>
    <property type="match status" value="1"/>
</dbReference>
<dbReference type="InterPro" id="IPR055285">
    <property type="entry name" value="ANKRD13_C"/>
</dbReference>
<accession>A0A7S0JEB4</accession>
<feature type="domain" description="Ankyrin repeat" evidence="1">
    <location>
        <begin position="46"/>
        <end position="168"/>
    </location>
</feature>
<dbReference type="EMBL" id="HBER01047889">
    <property type="protein sequence ID" value="CAD8548717.1"/>
    <property type="molecule type" value="Transcribed_RNA"/>
</dbReference>
<name>A0A7S0JEB4_9EUKA</name>
<sequence>MLHVRGRTRAPPPIEANTYDEHLLSQAAAAEGDVPTLAADEALEQFARAGKMSGDVSRPLTVRLSLSRQLPVSVADFALVLRLLAPLNCHVGSACDFLLHSLPEDEFPVRVHVPLLYGFYAEVSLRSFAASGTGALVGSTALVGSSRADSCGGHADLETSIFEAPTDFERVDENDFLETILEHFAIPPPATAI</sequence>
<proteinExistence type="predicted"/>